<proteinExistence type="predicted"/>
<dbReference type="Pfam" id="PF01535">
    <property type="entry name" value="PPR"/>
    <property type="match status" value="6"/>
</dbReference>
<dbReference type="PANTHER" id="PTHR24015">
    <property type="entry name" value="OS07G0578800 PROTEIN-RELATED"/>
    <property type="match status" value="1"/>
</dbReference>
<accession>A0AA88VT76</accession>
<evidence type="ECO:0000313" key="3">
    <source>
        <dbReference type="EMBL" id="KAK3013428.1"/>
    </source>
</evidence>
<dbReference type="GO" id="GO:0003723">
    <property type="term" value="F:RNA binding"/>
    <property type="evidence" value="ECO:0007669"/>
    <property type="project" value="InterPro"/>
</dbReference>
<dbReference type="GO" id="GO:0009451">
    <property type="term" value="P:RNA modification"/>
    <property type="evidence" value="ECO:0007669"/>
    <property type="project" value="InterPro"/>
</dbReference>
<keyword evidence="1" id="KW-0677">Repeat</keyword>
<dbReference type="InterPro" id="IPR002885">
    <property type="entry name" value="PPR_rpt"/>
</dbReference>
<dbReference type="NCBIfam" id="TIGR00756">
    <property type="entry name" value="PPR"/>
    <property type="match status" value="3"/>
</dbReference>
<dbReference type="AlphaFoldDB" id="A0AA88VT76"/>
<dbReference type="InterPro" id="IPR046960">
    <property type="entry name" value="PPR_At4g14850-like_plant"/>
</dbReference>
<dbReference type="FunFam" id="1.25.40.10:FF:000090">
    <property type="entry name" value="Pentatricopeptide repeat-containing protein, chloroplastic"/>
    <property type="match status" value="1"/>
</dbReference>
<protein>
    <recommendedName>
        <fullName evidence="5">Pentatricopeptide repeat-containing protein</fullName>
    </recommendedName>
</protein>
<sequence length="696" mass="77623">MNGHARLIKLGLDTSPIHATRLINHYISSQIPNSLSHAHQLFDEVPHKDTTLWTALISACTRSGHPHEALQLFSLMLRQRDPSQRPNQFVFATVARAISSSPGHINLGHIVHAHIIKSGFVPGNVVLETAFADMYAKCRVIGFARKVFDDMPERNLVTWNAVIAGYVHNGMEARGLELFYWMKCRELYLPDEFSVASVLSGCAWTQNLCVGMQVHGYILVSGLESDCVNPIANMYFHCGDVPCAERVLNGKERDVVLELIKIRGYIFNQRYNDTLRYIASKGNAFEILDSDYTIAVPLLSACAKLSFVTVGKQVHSFLITSMNVHRDFHLLEEDGKIIGSALIDMYSKCGSVSEARKVFDHWVSAPQISHWNAMMSGYISNSLVEDARTLFEEMPEKNVVSWTTMISGYVQTGIPQESLNLLTRMYSEEEGVRVDGNCLTYVVGLEACSSLTDLRSGKQIHAKLIRTFTNALASNVVVGTALVDMYAKVGFLCYSQTVFGFMLEKNVIAWTSIIAGYAVHGFGLCALETFRQMIELGVKPNEVTFISVLTACSHCGLVDEGVQYFKLLTEKYKLVPREDHYTCLINMLGRGGRLEEAYNLLEVTEDRDTNGCSGTIWAAMLGACHLHGNVEIGKRVAKRMLKDKNQVSTTSISLSNVYAAAGMWDEAYRVRESWRKEGKIDGEPGLSRICTHHRIS</sequence>
<feature type="repeat" description="PPR" evidence="2">
    <location>
        <begin position="49"/>
        <end position="83"/>
    </location>
</feature>
<feature type="repeat" description="PPR" evidence="2">
    <location>
        <begin position="155"/>
        <end position="189"/>
    </location>
</feature>
<dbReference type="Pfam" id="PF20431">
    <property type="entry name" value="E_motif"/>
    <property type="match status" value="1"/>
</dbReference>
<evidence type="ECO:0008006" key="5">
    <source>
        <dbReference type="Google" id="ProtNLM"/>
    </source>
</evidence>
<comment type="caution">
    <text evidence="3">The sequence shown here is derived from an EMBL/GenBank/DDBJ whole genome shotgun (WGS) entry which is preliminary data.</text>
</comment>
<feature type="repeat" description="PPR" evidence="2">
    <location>
        <begin position="367"/>
        <end position="401"/>
    </location>
</feature>
<dbReference type="EMBL" id="JAVXUP010001298">
    <property type="protein sequence ID" value="KAK3013428.1"/>
    <property type="molecule type" value="Genomic_DNA"/>
</dbReference>
<organism evidence="3 4">
    <name type="scientific">Escallonia herrerae</name>
    <dbReference type="NCBI Taxonomy" id="1293975"/>
    <lineage>
        <taxon>Eukaryota</taxon>
        <taxon>Viridiplantae</taxon>
        <taxon>Streptophyta</taxon>
        <taxon>Embryophyta</taxon>
        <taxon>Tracheophyta</taxon>
        <taxon>Spermatophyta</taxon>
        <taxon>Magnoliopsida</taxon>
        <taxon>eudicotyledons</taxon>
        <taxon>Gunneridae</taxon>
        <taxon>Pentapetalae</taxon>
        <taxon>asterids</taxon>
        <taxon>campanulids</taxon>
        <taxon>Escalloniales</taxon>
        <taxon>Escalloniaceae</taxon>
        <taxon>Escallonia</taxon>
    </lineage>
</organism>
<dbReference type="PROSITE" id="PS51375">
    <property type="entry name" value="PPR"/>
    <property type="match status" value="4"/>
</dbReference>
<name>A0AA88VT76_9ASTE</name>
<dbReference type="Gene3D" id="1.25.40.10">
    <property type="entry name" value="Tetratricopeptide repeat domain"/>
    <property type="match status" value="4"/>
</dbReference>
<reference evidence="3" key="1">
    <citation type="submission" date="2022-12" db="EMBL/GenBank/DDBJ databases">
        <title>Draft genome assemblies for two species of Escallonia (Escalloniales).</title>
        <authorList>
            <person name="Chanderbali A."/>
            <person name="Dervinis C."/>
            <person name="Anghel I."/>
            <person name="Soltis D."/>
            <person name="Soltis P."/>
            <person name="Zapata F."/>
        </authorList>
    </citation>
    <scope>NUCLEOTIDE SEQUENCE</scope>
    <source>
        <strain evidence="3">UCBG64.0493</strain>
        <tissue evidence="3">Leaf</tissue>
    </source>
</reference>
<feature type="repeat" description="PPR" evidence="2">
    <location>
        <begin position="506"/>
        <end position="540"/>
    </location>
</feature>
<evidence type="ECO:0000256" key="2">
    <source>
        <dbReference type="PROSITE-ProRule" id="PRU00708"/>
    </source>
</evidence>
<evidence type="ECO:0000313" key="4">
    <source>
        <dbReference type="Proteomes" id="UP001188597"/>
    </source>
</evidence>
<dbReference type="InterPro" id="IPR046848">
    <property type="entry name" value="E_motif"/>
</dbReference>
<dbReference type="PANTHER" id="PTHR24015:SF1709">
    <property type="entry name" value="PENTATRICOPEPTIDE REPEAT-CONTAINING PROTEIN"/>
    <property type="match status" value="1"/>
</dbReference>
<evidence type="ECO:0000256" key="1">
    <source>
        <dbReference type="ARBA" id="ARBA00022737"/>
    </source>
</evidence>
<gene>
    <name evidence="3" type="ORF">RJ639_010240</name>
</gene>
<dbReference type="Proteomes" id="UP001188597">
    <property type="component" value="Unassembled WGS sequence"/>
</dbReference>
<dbReference type="FunFam" id="1.25.40.10:FF:000285">
    <property type="entry name" value="Pentatricopeptide repeat-containing protein, chloroplastic"/>
    <property type="match status" value="1"/>
</dbReference>
<dbReference type="InterPro" id="IPR011990">
    <property type="entry name" value="TPR-like_helical_dom_sf"/>
</dbReference>
<dbReference type="Pfam" id="PF13041">
    <property type="entry name" value="PPR_2"/>
    <property type="match status" value="1"/>
</dbReference>
<keyword evidence="4" id="KW-1185">Reference proteome</keyword>